<gene>
    <name evidence="1" type="ORF">DFH07DRAFT_764840</name>
</gene>
<organism evidence="1 2">
    <name type="scientific">Mycena maculata</name>
    <dbReference type="NCBI Taxonomy" id="230809"/>
    <lineage>
        <taxon>Eukaryota</taxon>
        <taxon>Fungi</taxon>
        <taxon>Dikarya</taxon>
        <taxon>Basidiomycota</taxon>
        <taxon>Agaricomycotina</taxon>
        <taxon>Agaricomycetes</taxon>
        <taxon>Agaricomycetidae</taxon>
        <taxon>Agaricales</taxon>
        <taxon>Marasmiineae</taxon>
        <taxon>Mycenaceae</taxon>
        <taxon>Mycena</taxon>
    </lineage>
</organism>
<sequence length="211" mass="23394">MKGKTHGHEEHASAVIDIKSGRSTTWKFPAEILGSTAEELADRSGSSLRTEATIRGPRHRDGKEMEASCLAPREVRHGLCWQILSRDNTTVNDFLGTNNVYRGSSREYTMTRQPKKCAEMWTGIMESLSGQNGTTPATVDLTKISVKKREDGQFAQKMLPGEDHRIEVYVGIGYTTPGNMSIAGYNVEGFKDAMSNIQEQSGRDTQYCSIQ</sequence>
<dbReference type="EMBL" id="JARJLG010000004">
    <property type="protein sequence ID" value="KAJ7781824.1"/>
    <property type="molecule type" value="Genomic_DNA"/>
</dbReference>
<dbReference type="AlphaFoldDB" id="A0AAD7NZH9"/>
<comment type="caution">
    <text evidence="1">The sequence shown here is derived from an EMBL/GenBank/DDBJ whole genome shotgun (WGS) entry which is preliminary data.</text>
</comment>
<evidence type="ECO:0000313" key="2">
    <source>
        <dbReference type="Proteomes" id="UP001215280"/>
    </source>
</evidence>
<evidence type="ECO:0000313" key="1">
    <source>
        <dbReference type="EMBL" id="KAJ7781824.1"/>
    </source>
</evidence>
<dbReference type="Proteomes" id="UP001215280">
    <property type="component" value="Unassembled WGS sequence"/>
</dbReference>
<protein>
    <submittedName>
        <fullName evidence="1">Uncharacterized protein</fullName>
    </submittedName>
</protein>
<proteinExistence type="predicted"/>
<keyword evidence="2" id="KW-1185">Reference proteome</keyword>
<accession>A0AAD7NZH9</accession>
<name>A0AAD7NZH9_9AGAR</name>
<reference evidence="1" key="1">
    <citation type="submission" date="2023-03" db="EMBL/GenBank/DDBJ databases">
        <title>Massive genome expansion in bonnet fungi (Mycena s.s.) driven by repeated elements and novel gene families across ecological guilds.</title>
        <authorList>
            <consortium name="Lawrence Berkeley National Laboratory"/>
            <person name="Harder C.B."/>
            <person name="Miyauchi S."/>
            <person name="Viragh M."/>
            <person name="Kuo A."/>
            <person name="Thoen E."/>
            <person name="Andreopoulos B."/>
            <person name="Lu D."/>
            <person name="Skrede I."/>
            <person name="Drula E."/>
            <person name="Henrissat B."/>
            <person name="Morin E."/>
            <person name="Kohler A."/>
            <person name="Barry K."/>
            <person name="LaButti K."/>
            <person name="Morin E."/>
            <person name="Salamov A."/>
            <person name="Lipzen A."/>
            <person name="Mereny Z."/>
            <person name="Hegedus B."/>
            <person name="Baldrian P."/>
            <person name="Stursova M."/>
            <person name="Weitz H."/>
            <person name="Taylor A."/>
            <person name="Grigoriev I.V."/>
            <person name="Nagy L.G."/>
            <person name="Martin F."/>
            <person name="Kauserud H."/>
        </authorList>
    </citation>
    <scope>NUCLEOTIDE SEQUENCE</scope>
    <source>
        <strain evidence="1">CBHHK188m</strain>
    </source>
</reference>